<dbReference type="Proteomes" id="UP001438707">
    <property type="component" value="Unassembled WGS sequence"/>
</dbReference>
<evidence type="ECO:0000313" key="2">
    <source>
        <dbReference type="EMBL" id="KAK9834636.1"/>
    </source>
</evidence>
<evidence type="ECO:0008006" key="4">
    <source>
        <dbReference type="Google" id="ProtNLM"/>
    </source>
</evidence>
<organism evidence="2 3">
    <name type="scientific">Apatococcus lobatus</name>
    <dbReference type="NCBI Taxonomy" id="904363"/>
    <lineage>
        <taxon>Eukaryota</taxon>
        <taxon>Viridiplantae</taxon>
        <taxon>Chlorophyta</taxon>
        <taxon>core chlorophytes</taxon>
        <taxon>Trebouxiophyceae</taxon>
        <taxon>Chlorellales</taxon>
        <taxon>Chlorellaceae</taxon>
        <taxon>Apatococcus</taxon>
    </lineage>
</organism>
<feature type="region of interest" description="Disordered" evidence="1">
    <location>
        <begin position="77"/>
        <end position="109"/>
    </location>
</feature>
<reference evidence="2 3" key="1">
    <citation type="journal article" date="2024" name="Nat. Commun.">
        <title>Phylogenomics reveals the evolutionary origins of lichenization in chlorophyte algae.</title>
        <authorList>
            <person name="Puginier C."/>
            <person name="Libourel C."/>
            <person name="Otte J."/>
            <person name="Skaloud P."/>
            <person name="Haon M."/>
            <person name="Grisel S."/>
            <person name="Petersen M."/>
            <person name="Berrin J.G."/>
            <person name="Delaux P.M."/>
            <person name="Dal Grande F."/>
            <person name="Keller J."/>
        </authorList>
    </citation>
    <scope>NUCLEOTIDE SEQUENCE [LARGE SCALE GENOMIC DNA]</scope>
    <source>
        <strain evidence="2 3">SAG 2145</strain>
    </source>
</reference>
<comment type="caution">
    <text evidence="2">The sequence shown here is derived from an EMBL/GenBank/DDBJ whole genome shotgun (WGS) entry which is preliminary data.</text>
</comment>
<accession>A0AAW1RMP9</accession>
<evidence type="ECO:0000256" key="1">
    <source>
        <dbReference type="SAM" id="MobiDB-lite"/>
    </source>
</evidence>
<protein>
    <recommendedName>
        <fullName evidence="4">Secreted protein</fullName>
    </recommendedName>
</protein>
<name>A0AAW1RMP9_9CHLO</name>
<gene>
    <name evidence="2" type="ORF">WJX74_006301</name>
</gene>
<sequence>MQPHVYRTSRAIRALLIISRTVPASAETWNLTSATAASADTAARRQAQTPSASARLDFAIFYAWVATLLAKGAASTTTETSTIADPVDTPAQHPLPMGQPSALKGPAGWSVPKGTAAALASA</sequence>
<dbReference type="EMBL" id="JALJOS010000009">
    <property type="protein sequence ID" value="KAK9834636.1"/>
    <property type="molecule type" value="Genomic_DNA"/>
</dbReference>
<evidence type="ECO:0000313" key="3">
    <source>
        <dbReference type="Proteomes" id="UP001438707"/>
    </source>
</evidence>
<proteinExistence type="predicted"/>
<keyword evidence="3" id="KW-1185">Reference proteome</keyword>
<dbReference type="AlphaFoldDB" id="A0AAW1RMP9"/>